<dbReference type="InterPro" id="IPR003806">
    <property type="entry name" value="ATP-grasp_PylC-type"/>
</dbReference>
<protein>
    <recommendedName>
        <fullName evidence="2">ATP-grasp domain-containing protein</fullName>
    </recommendedName>
</protein>
<reference evidence="3" key="1">
    <citation type="submission" date="2021-04" db="EMBL/GenBank/DDBJ databases">
        <title>Draft genome sequence of Xylanibacillus composti strain K13.</title>
        <authorList>
            <person name="Uke A."/>
            <person name="Chhe C."/>
            <person name="Baramee S."/>
            <person name="Kosugi A."/>
        </authorList>
    </citation>
    <scope>NUCLEOTIDE SEQUENCE</scope>
    <source>
        <strain evidence="3">K13</strain>
    </source>
</reference>
<keyword evidence="1" id="KW-0547">Nucleotide-binding</keyword>
<evidence type="ECO:0000256" key="1">
    <source>
        <dbReference type="PROSITE-ProRule" id="PRU00409"/>
    </source>
</evidence>
<dbReference type="PROSITE" id="PS50975">
    <property type="entry name" value="ATP_GRASP"/>
    <property type="match status" value="1"/>
</dbReference>
<accession>A0A8J4M3Y0</accession>
<dbReference type="GO" id="GO:0046872">
    <property type="term" value="F:metal ion binding"/>
    <property type="evidence" value="ECO:0007669"/>
    <property type="project" value="InterPro"/>
</dbReference>
<dbReference type="SUPFAM" id="SSF56059">
    <property type="entry name" value="Glutathione synthetase ATP-binding domain-like"/>
    <property type="match status" value="1"/>
</dbReference>
<evidence type="ECO:0000313" key="4">
    <source>
        <dbReference type="Proteomes" id="UP000677918"/>
    </source>
</evidence>
<proteinExistence type="predicted"/>
<dbReference type="AlphaFoldDB" id="A0A8J4M3Y0"/>
<sequence>MAYVISVGAGKNQLPFIHALEQKGYKVISFDRDQDAPGKDRSVFFQSISTHNIEAAIPWLESLGLDFFTIGCFSCGKALLTQYGIAKRFALPGSLDAMKVLMSSDKRMMRRMLEGKGLSTLEEIEVADMADDHVLDRYLLKSPNGIASNGVRRLTSEDHPAALKKQCPDWFLQEYIDGVEYRVCVIVQGSEVKYCSILERTNLHNSFIIGRLTPVFSDQELEQFVLTAVSRLEVQSAVLKLDIVKQGSRIEIIELDFGIPGDYFETHIAPYCLQYHFIDAYIDLITMKPIMKQAPRPGLYNVVDFIYSNDALNYPVNHSRIEKLVRTFDADCLWIETQAEHTVLGPPRHNQDCLFGLIHNRADYSHDEVNAWFNMQLNC</sequence>
<comment type="caution">
    <text evidence="3">The sequence shown here is derived from an EMBL/GenBank/DDBJ whole genome shotgun (WGS) entry which is preliminary data.</text>
</comment>
<dbReference type="Pfam" id="PF02655">
    <property type="entry name" value="ATP-grasp_3"/>
    <property type="match status" value="1"/>
</dbReference>
<evidence type="ECO:0000313" key="3">
    <source>
        <dbReference type="EMBL" id="GIQ69981.1"/>
    </source>
</evidence>
<dbReference type="Gene3D" id="3.30.470.20">
    <property type="entry name" value="ATP-grasp fold, B domain"/>
    <property type="match status" value="1"/>
</dbReference>
<dbReference type="EMBL" id="BOVK01000038">
    <property type="protein sequence ID" value="GIQ69981.1"/>
    <property type="molecule type" value="Genomic_DNA"/>
</dbReference>
<organism evidence="3 4">
    <name type="scientific">Xylanibacillus composti</name>
    <dbReference type="NCBI Taxonomy" id="1572762"/>
    <lineage>
        <taxon>Bacteria</taxon>
        <taxon>Bacillati</taxon>
        <taxon>Bacillota</taxon>
        <taxon>Bacilli</taxon>
        <taxon>Bacillales</taxon>
        <taxon>Paenibacillaceae</taxon>
        <taxon>Xylanibacillus</taxon>
    </lineage>
</organism>
<dbReference type="Proteomes" id="UP000677918">
    <property type="component" value="Unassembled WGS sequence"/>
</dbReference>
<gene>
    <name evidence="3" type="ORF">XYCOK13_28050</name>
</gene>
<name>A0A8J4M3Y0_9BACL</name>
<keyword evidence="4" id="KW-1185">Reference proteome</keyword>
<dbReference type="Gene3D" id="3.40.50.20">
    <property type="match status" value="1"/>
</dbReference>
<dbReference type="GO" id="GO:0005524">
    <property type="term" value="F:ATP binding"/>
    <property type="evidence" value="ECO:0007669"/>
    <property type="project" value="UniProtKB-UniRule"/>
</dbReference>
<keyword evidence="1" id="KW-0067">ATP-binding</keyword>
<evidence type="ECO:0000259" key="2">
    <source>
        <dbReference type="PROSITE" id="PS50975"/>
    </source>
</evidence>
<dbReference type="InterPro" id="IPR011761">
    <property type="entry name" value="ATP-grasp"/>
</dbReference>
<feature type="domain" description="ATP-grasp" evidence="2">
    <location>
        <begin position="110"/>
        <end position="286"/>
    </location>
</feature>